<sequence length="123" mass="14787">MNKYLKYLLSLFLAFSLIANDCTVDFQSKKSDYYRSSYVILRRELDFATSRVYIFNQFISRIKIAFLIPINFLEVKQICTFQVLVFLKWRTYLYQNINSFIKRSVFVNEIITSNNFYQSLYSA</sequence>
<gene>
    <name evidence="2" type="ORF">KHA90_17525</name>
</gene>
<comment type="caution">
    <text evidence="2">The sequence shown here is derived from an EMBL/GenBank/DDBJ whole genome shotgun (WGS) entry which is preliminary data.</text>
</comment>
<protein>
    <recommendedName>
        <fullName evidence="4">Lipoprotein</fullName>
    </recommendedName>
</protein>
<proteinExistence type="predicted"/>
<evidence type="ECO:0000313" key="2">
    <source>
        <dbReference type="EMBL" id="MBS7232822.1"/>
    </source>
</evidence>
<evidence type="ECO:0000256" key="1">
    <source>
        <dbReference type="SAM" id="SignalP"/>
    </source>
</evidence>
<organism evidence="2 3">
    <name type="scientific">Flavobacterium psychroterrae</name>
    <dbReference type="NCBI Taxonomy" id="2133767"/>
    <lineage>
        <taxon>Bacteria</taxon>
        <taxon>Pseudomonadati</taxon>
        <taxon>Bacteroidota</taxon>
        <taxon>Flavobacteriia</taxon>
        <taxon>Flavobacteriales</taxon>
        <taxon>Flavobacteriaceae</taxon>
        <taxon>Flavobacterium</taxon>
    </lineage>
</organism>
<dbReference type="EMBL" id="JAGYVZ010000017">
    <property type="protein sequence ID" value="MBS7232822.1"/>
    <property type="molecule type" value="Genomic_DNA"/>
</dbReference>
<evidence type="ECO:0000313" key="3">
    <source>
        <dbReference type="Proteomes" id="UP000722625"/>
    </source>
</evidence>
<keyword evidence="3" id="KW-1185">Reference proteome</keyword>
<reference evidence="2 3" key="1">
    <citation type="journal article" date="2018" name="Int. J. Syst. Evol. Microbiol.">
        <title>Flavobacterium chryseum sp. nov. and Flavobacterium psychroterrae sp. nov., novel environmental bacteria isolated from Antarctica.</title>
        <authorList>
            <person name="Kralova S."/>
            <person name="Svec P."/>
            <person name="Busse H.J."/>
            <person name="Stankova E."/>
            <person name="Vaczi P."/>
            <person name="Sedlacek I."/>
        </authorList>
    </citation>
    <scope>NUCLEOTIDE SEQUENCE [LARGE SCALE GENOMIC DNA]</scope>
    <source>
        <strain evidence="2 3">CCM 8827</strain>
    </source>
</reference>
<dbReference type="RefSeq" id="WP_213303677.1">
    <property type="nucleotide sequence ID" value="NZ_JAGYVZ010000017.1"/>
</dbReference>
<feature type="chain" id="PRO_5045364219" description="Lipoprotein" evidence="1">
    <location>
        <begin position="20"/>
        <end position="123"/>
    </location>
</feature>
<feature type="signal peptide" evidence="1">
    <location>
        <begin position="1"/>
        <end position="19"/>
    </location>
</feature>
<evidence type="ECO:0008006" key="4">
    <source>
        <dbReference type="Google" id="ProtNLM"/>
    </source>
</evidence>
<accession>A0ABS5PEV9</accession>
<name>A0ABS5PEV9_9FLAO</name>
<keyword evidence="1" id="KW-0732">Signal</keyword>
<dbReference type="Proteomes" id="UP000722625">
    <property type="component" value="Unassembled WGS sequence"/>
</dbReference>